<evidence type="ECO:0000313" key="1">
    <source>
        <dbReference type="EMBL" id="QHU04367.1"/>
    </source>
</evidence>
<organism evidence="1">
    <name type="scientific">viral metagenome</name>
    <dbReference type="NCBI Taxonomy" id="1070528"/>
    <lineage>
        <taxon>unclassified sequences</taxon>
        <taxon>metagenomes</taxon>
        <taxon>organismal metagenomes</taxon>
    </lineage>
</organism>
<protein>
    <submittedName>
        <fullName evidence="1">Uncharacterized protein</fullName>
    </submittedName>
</protein>
<dbReference type="EMBL" id="MN740396">
    <property type="protein sequence ID" value="QHU04367.1"/>
    <property type="molecule type" value="Genomic_DNA"/>
</dbReference>
<reference evidence="1" key="1">
    <citation type="journal article" date="2020" name="Nature">
        <title>Giant virus diversity and host interactions through global metagenomics.</title>
        <authorList>
            <person name="Schulz F."/>
            <person name="Roux S."/>
            <person name="Paez-Espino D."/>
            <person name="Jungbluth S."/>
            <person name="Walsh D.A."/>
            <person name="Denef V.J."/>
            <person name="McMahon K.D."/>
            <person name="Konstantinidis K.T."/>
            <person name="Eloe-Fadrosh E.A."/>
            <person name="Kyrpides N.C."/>
            <person name="Woyke T."/>
        </authorList>
    </citation>
    <scope>NUCLEOTIDE SEQUENCE</scope>
    <source>
        <strain evidence="1">GVMAG-M-3300027708-39</strain>
    </source>
</reference>
<name>A0A6C0JIV4_9ZZZZ</name>
<proteinExistence type="predicted"/>
<sequence length="87" mass="9865">MEGNFNYENTETTKVGGKKIVRKVTIKNGKGVKMVTKYHKGKHLGTAKKSIHKDHIEMISVGKFVKGLFSDCKCGAKEKRKTRKNRK</sequence>
<accession>A0A6C0JIV4</accession>
<dbReference type="AlphaFoldDB" id="A0A6C0JIV4"/>